<dbReference type="GO" id="GO:0046503">
    <property type="term" value="P:glycerolipid catabolic process"/>
    <property type="evidence" value="ECO:0007669"/>
    <property type="project" value="TreeGrafter"/>
</dbReference>
<organism evidence="2 3">
    <name type="scientific">Acuticoccus mangrovi</name>
    <dbReference type="NCBI Taxonomy" id="2796142"/>
    <lineage>
        <taxon>Bacteria</taxon>
        <taxon>Pseudomonadati</taxon>
        <taxon>Pseudomonadota</taxon>
        <taxon>Alphaproteobacteria</taxon>
        <taxon>Hyphomicrobiales</taxon>
        <taxon>Amorphaceae</taxon>
        <taxon>Acuticoccus</taxon>
    </lineage>
</organism>
<gene>
    <name evidence="2" type="ORF">JCR33_06020</name>
</gene>
<reference evidence="2" key="1">
    <citation type="submission" date="2020-12" db="EMBL/GenBank/DDBJ databases">
        <title>Bacterial taxonomy.</title>
        <authorList>
            <person name="Pan X."/>
        </authorList>
    </citation>
    <scope>NUCLEOTIDE SEQUENCE</scope>
    <source>
        <strain evidence="2">B2012</strain>
    </source>
</reference>
<dbReference type="InterPro" id="IPR000073">
    <property type="entry name" value="AB_hydrolase_1"/>
</dbReference>
<proteinExistence type="predicted"/>
<evidence type="ECO:0000313" key="3">
    <source>
        <dbReference type="Proteomes" id="UP000609531"/>
    </source>
</evidence>
<dbReference type="PANTHER" id="PTHR43433">
    <property type="entry name" value="HYDROLASE, ALPHA/BETA FOLD FAMILY PROTEIN"/>
    <property type="match status" value="1"/>
</dbReference>
<dbReference type="EMBL" id="JAEKJA010000003">
    <property type="protein sequence ID" value="MBJ3775236.1"/>
    <property type="molecule type" value="Genomic_DNA"/>
</dbReference>
<dbReference type="PANTHER" id="PTHR43433:SF5">
    <property type="entry name" value="AB HYDROLASE-1 DOMAIN-CONTAINING PROTEIN"/>
    <property type="match status" value="1"/>
</dbReference>
<dbReference type="GO" id="GO:0004806">
    <property type="term" value="F:triacylglycerol lipase activity"/>
    <property type="evidence" value="ECO:0007669"/>
    <property type="project" value="TreeGrafter"/>
</dbReference>
<dbReference type="SUPFAM" id="SSF53474">
    <property type="entry name" value="alpha/beta-Hydrolases"/>
    <property type="match status" value="1"/>
</dbReference>
<accession>A0A934IMN0</accession>
<comment type="caution">
    <text evidence="2">The sequence shown here is derived from an EMBL/GenBank/DDBJ whole genome shotgun (WGS) entry which is preliminary data.</text>
</comment>
<dbReference type="InterPro" id="IPR050471">
    <property type="entry name" value="AB_hydrolase"/>
</dbReference>
<feature type="domain" description="AB hydrolase-1" evidence="1">
    <location>
        <begin position="23"/>
        <end position="168"/>
    </location>
</feature>
<evidence type="ECO:0000313" key="2">
    <source>
        <dbReference type="EMBL" id="MBJ3775236.1"/>
    </source>
</evidence>
<dbReference type="Gene3D" id="3.40.50.1820">
    <property type="entry name" value="alpha/beta hydrolase"/>
    <property type="match status" value="1"/>
</dbReference>
<evidence type="ECO:0000259" key="1">
    <source>
        <dbReference type="Pfam" id="PF00561"/>
    </source>
</evidence>
<dbReference type="InterPro" id="IPR029058">
    <property type="entry name" value="AB_hydrolase_fold"/>
</dbReference>
<dbReference type="PRINTS" id="PR00111">
    <property type="entry name" value="ABHYDROLASE"/>
</dbReference>
<dbReference type="RefSeq" id="WP_198881113.1">
    <property type="nucleotide sequence ID" value="NZ_JAEKJA010000003.1"/>
</dbReference>
<keyword evidence="2" id="KW-0378">Hydrolase</keyword>
<dbReference type="Pfam" id="PF00561">
    <property type="entry name" value="Abhydrolase_1"/>
    <property type="match status" value="1"/>
</dbReference>
<name>A0A934IMN0_9HYPH</name>
<protein>
    <submittedName>
        <fullName evidence="2">Alpha/beta hydrolase</fullName>
    </submittedName>
</protein>
<dbReference type="Proteomes" id="UP000609531">
    <property type="component" value="Unassembled WGS sequence"/>
</dbReference>
<dbReference type="AlphaFoldDB" id="A0A934IMN0"/>
<sequence>MTFETADGVRLVADAYGPEGAMPPVVCLPGLTRNARDFAHLAATLAKADPNGARRVIVLESRGRGRSAYADPETYTLPQELADLVAAMDHWGIERADVVGTSRGGLMAMLLAMTEPRRLNRVVLNDIGPTIEPAGLARIAKGVGTTMHFASFEVLAEGLKRVNACQFPRLTDAQWRRFAGQLASPDGDGVSFDYDPALAEGFASFSADQAAPDFWPAFNALVDHKVMVVRGANSDILSAATVEAMRRRHRGLHALVVADEGHAPLLWDKISVDTIKEFLRS</sequence>
<keyword evidence="3" id="KW-1185">Reference proteome</keyword>